<protein>
    <recommendedName>
        <fullName evidence="8">Spindle assembly abnormal protein 6 N-terminal domain-containing protein</fullName>
    </recommendedName>
</protein>
<name>A0AAV2Q666_MEGNR</name>
<dbReference type="CDD" id="cd10142">
    <property type="entry name" value="HD_SAS6_N"/>
    <property type="match status" value="1"/>
</dbReference>
<feature type="domain" description="Spindle assembly abnormal protein 6 N-terminal" evidence="8">
    <location>
        <begin position="34"/>
        <end position="157"/>
    </location>
</feature>
<dbReference type="EMBL" id="CAXKWB010003323">
    <property type="protein sequence ID" value="CAL4068938.1"/>
    <property type="molecule type" value="Genomic_DNA"/>
</dbReference>
<evidence type="ECO:0000259" key="8">
    <source>
        <dbReference type="Pfam" id="PF16531"/>
    </source>
</evidence>
<gene>
    <name evidence="9" type="ORF">MNOR_LOCUS7504</name>
</gene>
<keyword evidence="4" id="KW-0206">Cytoskeleton</keyword>
<comment type="subcellular location">
    <subcellularLocation>
        <location evidence="1">Cytoplasm</location>
        <location evidence="1">Cytoskeleton</location>
        <location evidence="1">Microtubule organizing center</location>
        <location evidence="1">Centrosome</location>
    </subcellularLocation>
</comment>
<keyword evidence="3 6" id="KW-0175">Coiled coil</keyword>
<evidence type="ECO:0000313" key="10">
    <source>
        <dbReference type="Proteomes" id="UP001497623"/>
    </source>
</evidence>
<dbReference type="GO" id="GO:0007099">
    <property type="term" value="P:centriole replication"/>
    <property type="evidence" value="ECO:0007669"/>
    <property type="project" value="TreeGrafter"/>
</dbReference>
<feature type="region of interest" description="Disordered" evidence="7">
    <location>
        <begin position="218"/>
        <end position="242"/>
    </location>
</feature>
<organism evidence="9 10">
    <name type="scientific">Meganyctiphanes norvegica</name>
    <name type="common">Northern krill</name>
    <name type="synonym">Thysanopoda norvegica</name>
    <dbReference type="NCBI Taxonomy" id="48144"/>
    <lineage>
        <taxon>Eukaryota</taxon>
        <taxon>Metazoa</taxon>
        <taxon>Ecdysozoa</taxon>
        <taxon>Arthropoda</taxon>
        <taxon>Crustacea</taxon>
        <taxon>Multicrustacea</taxon>
        <taxon>Malacostraca</taxon>
        <taxon>Eumalacostraca</taxon>
        <taxon>Eucarida</taxon>
        <taxon>Euphausiacea</taxon>
        <taxon>Euphausiidae</taxon>
        <taxon>Meganyctiphanes</taxon>
    </lineage>
</organism>
<dbReference type="Proteomes" id="UP001497623">
    <property type="component" value="Unassembled WGS sequence"/>
</dbReference>
<feature type="coiled-coil region" evidence="6">
    <location>
        <begin position="430"/>
        <end position="492"/>
    </location>
</feature>
<dbReference type="AlphaFoldDB" id="A0AAV2Q666"/>
<keyword evidence="5" id="KW-0131">Cell cycle</keyword>
<dbReference type="PANTHER" id="PTHR44281:SF2">
    <property type="entry name" value="SPINDLE ASSEMBLY ABNORMAL PROTEIN 6 HOMOLOG"/>
    <property type="match status" value="1"/>
</dbReference>
<keyword evidence="10" id="KW-1185">Reference proteome</keyword>
<feature type="region of interest" description="Disordered" evidence="7">
    <location>
        <begin position="565"/>
        <end position="606"/>
    </location>
</feature>
<sequence length="606" mass="69848">MMSMGLGNSSGEEVLLDTLLQIRLLPPNSLINAGTIHTYRFRIEHRHNSSGKDILVRLTDDSDPFVLYTCIVREDDYQELRKSQGLLVDFAAFPHKFVELVETCRKEAEKEDPRFLLVLRCVSEEGIGQSSSSITGNSITLEVVEVNMFKHLCHLSLILAPAQTHIKLSYLAQGIKTYKEELTSMKHRASEREQELQQEVQRCRESLGMAQREAQQLRQEKESFMESSAEKETRMKNDEKERILKIRSEADRRLDRERRELESRLNQRIDQLQAKITTSNQQNAELLDKKHRSEGIMKEVRSRLSSTENELDRCRQELSHAKKHNQHLDKDYQNKYTTVRELESRVGQLEAELRNRESTLQFSEQMIETLQQQKQNLESTLNEKLEKLSKREKSIEILYADFQKSLDVVNKLKSKLKAESIQNSTRGAALEKQENVLLEKETLLKEQNNQFQEITIQLKQVQSENSELNKQLKDLQKKIQEQETTLSTNENVISWLNKQLNELEATGVMVRRAPLTEAYLSTKHLLSSEPNSHSLAYKTTNTSPLHHSTPLSNTLFSVRTAHTTGHASTSSLRSNHHFATIPPIPEEISPRNSPGISPTEKENYAQ</sequence>
<proteinExistence type="predicted"/>
<dbReference type="InterPro" id="IPR032396">
    <property type="entry name" value="SAS-6_N"/>
</dbReference>
<dbReference type="Gene3D" id="2.170.210.20">
    <property type="entry name" value="Spindle assembly abnormal protein 6, N-terminal domain"/>
    <property type="match status" value="1"/>
</dbReference>
<reference evidence="9 10" key="1">
    <citation type="submission" date="2024-05" db="EMBL/GenBank/DDBJ databases">
        <authorList>
            <person name="Wallberg A."/>
        </authorList>
    </citation>
    <scope>NUCLEOTIDE SEQUENCE [LARGE SCALE GENOMIC DNA]</scope>
</reference>
<dbReference type="PANTHER" id="PTHR44281">
    <property type="entry name" value="SPINDLE ASSEMBLY ABNORMAL PROTEIN 6 HOMOLOG"/>
    <property type="match status" value="1"/>
</dbReference>
<evidence type="ECO:0000256" key="4">
    <source>
        <dbReference type="ARBA" id="ARBA00023212"/>
    </source>
</evidence>
<dbReference type="InterPro" id="IPR038558">
    <property type="entry name" value="SAS-6_N_sf"/>
</dbReference>
<evidence type="ECO:0000256" key="6">
    <source>
        <dbReference type="SAM" id="Coils"/>
    </source>
</evidence>
<evidence type="ECO:0000256" key="3">
    <source>
        <dbReference type="ARBA" id="ARBA00023054"/>
    </source>
</evidence>
<comment type="caution">
    <text evidence="9">The sequence shown here is derived from an EMBL/GenBank/DDBJ whole genome shotgun (WGS) entry which is preliminary data.</text>
</comment>
<dbReference type="GO" id="GO:0005814">
    <property type="term" value="C:centriole"/>
    <property type="evidence" value="ECO:0007669"/>
    <property type="project" value="TreeGrafter"/>
</dbReference>
<keyword evidence="2" id="KW-0963">Cytoplasm</keyword>
<evidence type="ECO:0000256" key="1">
    <source>
        <dbReference type="ARBA" id="ARBA00004300"/>
    </source>
</evidence>
<dbReference type="GO" id="GO:0005813">
    <property type="term" value="C:centrosome"/>
    <property type="evidence" value="ECO:0007669"/>
    <property type="project" value="UniProtKB-SubCell"/>
</dbReference>
<evidence type="ECO:0000256" key="5">
    <source>
        <dbReference type="ARBA" id="ARBA00023306"/>
    </source>
</evidence>
<evidence type="ECO:0000256" key="7">
    <source>
        <dbReference type="SAM" id="MobiDB-lite"/>
    </source>
</evidence>
<dbReference type="Gene3D" id="1.10.287.1490">
    <property type="match status" value="1"/>
</dbReference>
<evidence type="ECO:0000256" key="2">
    <source>
        <dbReference type="ARBA" id="ARBA00022490"/>
    </source>
</evidence>
<dbReference type="Pfam" id="PF16531">
    <property type="entry name" value="SAS-6_N"/>
    <property type="match status" value="1"/>
</dbReference>
<accession>A0AAV2Q666</accession>
<evidence type="ECO:0000313" key="9">
    <source>
        <dbReference type="EMBL" id="CAL4068938.1"/>
    </source>
</evidence>